<comment type="caution">
    <text evidence="4">The sequence shown here is derived from an EMBL/GenBank/DDBJ whole genome shotgun (WGS) entry which is preliminary data.</text>
</comment>
<dbReference type="PROSITE" id="PS51257">
    <property type="entry name" value="PROKAR_LIPOPROTEIN"/>
    <property type="match status" value="1"/>
</dbReference>
<dbReference type="Proteomes" id="UP001208131">
    <property type="component" value="Unassembled WGS sequence"/>
</dbReference>
<evidence type="ECO:0000256" key="2">
    <source>
        <dbReference type="SAM" id="SignalP"/>
    </source>
</evidence>
<dbReference type="EMBL" id="JAOQJZ010000010">
    <property type="protein sequence ID" value="MCU6706252.1"/>
    <property type="molecule type" value="Genomic_DNA"/>
</dbReference>
<evidence type="ECO:0000259" key="3">
    <source>
        <dbReference type="Pfam" id="PF12891"/>
    </source>
</evidence>
<organism evidence="4 5">
    <name type="scientific">Hominimerdicola aceti</name>
    <dbReference type="NCBI Taxonomy" id="2981726"/>
    <lineage>
        <taxon>Bacteria</taxon>
        <taxon>Bacillati</taxon>
        <taxon>Bacillota</taxon>
        <taxon>Clostridia</taxon>
        <taxon>Eubacteriales</taxon>
        <taxon>Oscillospiraceae</taxon>
        <taxon>Hominimerdicola</taxon>
    </lineage>
</organism>
<dbReference type="InterPro" id="IPR024745">
    <property type="entry name" value="GH44_cat"/>
</dbReference>
<dbReference type="Gene3D" id="3.20.20.80">
    <property type="entry name" value="Glycosidases"/>
    <property type="match status" value="1"/>
</dbReference>
<keyword evidence="1" id="KW-0812">Transmembrane</keyword>
<sequence>MRIRNLAAFMAAMSIMLSCTLSVSGTSSGRTVNITVDTGKDRKAISPYIYGVNAELMENDVSCKAVRAGGNRYSAYNWETNASNAGADWKNISDGYFQQNVPENMKDKPGCAALKLNEVCTAKGAYPLMTLQLAGYVSADMNGEVSKAERAPSDRWKKVELVKGDEFSLTPDLNDGTVYMDEFVNYLVNTLGDSQNGGIRGYSLDNEPGLWSSTHSLVHPEKTTCAEIVEKSVTMSKAVKDIDPNAEIFGPALFGYGAFTNFADAPDWKEIKNDNPEYKWFIDYYLDEMKKAEDENGRRLLDVLDVHFYTEAKGACGKRYCEHYGDPDCVYNKLNSTRSFWDDTYTEDSWITDAGAEFLPILPALKESIDTYYPGTKLAITEYDFQGAYDVCGAIMEADTLGIFAQNGVYAANLFTMDAQYQLAAINLYTNYDGSGSGFGDTLVSCTTDDIETSTAYAAINGDNEDVITLVVTNKAFDDKTTANIELGNEYKYAHLYGINSMSAQLFDMTDSNPAVTLNGSSLTLEMEPRTVSLLVIAKDKEALDTREAVSSAAEKGEGKSSLPLILGIVGGAAALVAAIVFAVFRIKKNQH</sequence>
<keyword evidence="2" id="KW-0732">Signal</keyword>
<feature type="signal peptide" evidence="2">
    <location>
        <begin position="1"/>
        <end position="23"/>
    </location>
</feature>
<dbReference type="InterPro" id="IPR013780">
    <property type="entry name" value="Glyco_hydro_b"/>
</dbReference>
<keyword evidence="1" id="KW-0472">Membrane</keyword>
<dbReference type="SUPFAM" id="SSF51445">
    <property type="entry name" value="(Trans)glycosidases"/>
    <property type="match status" value="1"/>
</dbReference>
<keyword evidence="4" id="KW-0378">Hydrolase</keyword>
<feature type="domain" description="Glycoside hydrolase family 44 catalytic" evidence="3">
    <location>
        <begin position="82"/>
        <end position="312"/>
    </location>
</feature>
<feature type="chain" id="PRO_5042266048" evidence="2">
    <location>
        <begin position="24"/>
        <end position="592"/>
    </location>
</feature>
<dbReference type="Gene3D" id="2.60.40.1180">
    <property type="entry name" value="Golgi alpha-mannosidase II"/>
    <property type="match status" value="1"/>
</dbReference>
<evidence type="ECO:0000313" key="4">
    <source>
        <dbReference type="EMBL" id="MCU6706252.1"/>
    </source>
</evidence>
<gene>
    <name evidence="4" type="ORF">OCV57_09990</name>
</gene>
<dbReference type="InterPro" id="IPR017853">
    <property type="entry name" value="GH"/>
</dbReference>
<name>A0AAE3IJ56_9FIRM</name>
<dbReference type="Pfam" id="PF12891">
    <property type="entry name" value="Glyco_hydro_44"/>
    <property type="match status" value="1"/>
</dbReference>
<dbReference type="GO" id="GO:0016787">
    <property type="term" value="F:hydrolase activity"/>
    <property type="evidence" value="ECO:0007669"/>
    <property type="project" value="UniProtKB-KW"/>
</dbReference>
<reference evidence="4 5" key="1">
    <citation type="journal article" date="2021" name="ISME Commun">
        <title>Automated analysis of genomic sequences facilitates high-throughput and comprehensive description of bacteria.</title>
        <authorList>
            <person name="Hitch T.C.A."/>
        </authorList>
    </citation>
    <scope>NUCLEOTIDE SEQUENCE [LARGE SCALE GENOMIC DNA]</scope>
    <source>
        <strain evidence="4 5">Sanger_31</strain>
    </source>
</reference>
<evidence type="ECO:0000313" key="5">
    <source>
        <dbReference type="Proteomes" id="UP001208131"/>
    </source>
</evidence>
<proteinExistence type="predicted"/>
<protein>
    <submittedName>
        <fullName evidence="4">Glycoside hydrolase family 44 protein</fullName>
    </submittedName>
</protein>
<feature type="transmembrane region" description="Helical" evidence="1">
    <location>
        <begin position="565"/>
        <end position="585"/>
    </location>
</feature>
<dbReference type="AlphaFoldDB" id="A0AAE3IJ56"/>
<keyword evidence="5" id="KW-1185">Reference proteome</keyword>
<evidence type="ECO:0000256" key="1">
    <source>
        <dbReference type="SAM" id="Phobius"/>
    </source>
</evidence>
<accession>A0AAE3IJ56</accession>
<dbReference type="RefSeq" id="WP_117958320.1">
    <property type="nucleotide sequence ID" value="NZ_JAOQJZ010000010.1"/>
</dbReference>
<keyword evidence="1" id="KW-1133">Transmembrane helix</keyword>